<organism evidence="3 4">
    <name type="scientific">Phialemonium atrogriseum</name>
    <dbReference type="NCBI Taxonomy" id="1093897"/>
    <lineage>
        <taxon>Eukaryota</taxon>
        <taxon>Fungi</taxon>
        <taxon>Dikarya</taxon>
        <taxon>Ascomycota</taxon>
        <taxon>Pezizomycotina</taxon>
        <taxon>Sordariomycetes</taxon>
        <taxon>Sordariomycetidae</taxon>
        <taxon>Cephalothecales</taxon>
        <taxon>Cephalothecaceae</taxon>
        <taxon>Phialemonium</taxon>
    </lineage>
</organism>
<sequence>MESMENRQHRDPASATDAMVNGVPEFLDGHLQGRTRQFPEIYPGNIQPLRATNRPTGRGGSDVSSRVYDHGAMSRSRFKRGRESTLTMNQKDALRGLESPEQTSPRPYAEDLNQEDLEDERRMKDILEDGKDRHVCDRTKYFLPLGKLDSICQTAKVEKELIREGFSQHDAEKYAQEVCGNPEHERNEVDSRRKIFAILALIDKVKSIKCFIKEGIRDRDLPFIDTEDQSNTPKLERRDPDNRERTVEVSCFKEWRVGSIRAFYATQWEILGPFIGKDENDTVVLYELRNEAIMPWTEYEPMHQDSGYSHVSRVKIHADHHGFQCDSFALKTLHSADWDDFSREFYAFRKVRPEENLLELFAAFRRGSEFSFLFPYAKGGNLKQLWAAEPVAQSPPESPGTRSLVLWIAQQCLGLAAGLSSIHDARRMALTERQQRTNTQSSLSAEELDDFGIHGDIKPENILHFTKSEDGRQRGILKISDFGLTNFHTRGSRSGEGQAGPLSPTYKAPEHDTTVWFKSRKIDIWALGCVFSEFLTWAIWGPAALVEYQSNRLEECDEGRSTAKGSWKEDRFFKKIYSEDGKTDVELKASVVEWIDRLIHDSRSKPHEQNFLTGFLTFIKDKMLHVEREERASVGDLHRFLFEEYQKCQDDESYSSCPSLPTFAPRQEMEVDQPQIQITDEFGNTELSEIAASPAGLTRSFGGLKRKR</sequence>
<dbReference type="Pfam" id="PF00069">
    <property type="entry name" value="Pkinase"/>
    <property type="match status" value="1"/>
</dbReference>
<dbReference type="PANTHER" id="PTHR24359:SF1">
    <property type="entry name" value="INHIBITOR OF NUCLEAR FACTOR KAPPA-B KINASE EPSILON SUBUNIT HOMOLOG 1-RELATED"/>
    <property type="match status" value="1"/>
</dbReference>
<name>A0AAJ0C4X5_9PEZI</name>
<dbReference type="Gene3D" id="1.10.510.10">
    <property type="entry name" value="Transferase(Phosphotransferase) domain 1"/>
    <property type="match status" value="1"/>
</dbReference>
<comment type="caution">
    <text evidence="3">The sequence shown here is derived from an EMBL/GenBank/DDBJ whole genome shotgun (WGS) entry which is preliminary data.</text>
</comment>
<dbReference type="SMART" id="SM00220">
    <property type="entry name" value="S_TKc"/>
    <property type="match status" value="1"/>
</dbReference>
<accession>A0AAJ0C4X5</accession>
<dbReference type="RefSeq" id="XP_060286442.1">
    <property type="nucleotide sequence ID" value="XM_060427234.1"/>
</dbReference>
<evidence type="ECO:0000259" key="2">
    <source>
        <dbReference type="PROSITE" id="PS50011"/>
    </source>
</evidence>
<dbReference type="InterPro" id="IPR011009">
    <property type="entry name" value="Kinase-like_dom_sf"/>
</dbReference>
<dbReference type="PANTHER" id="PTHR24359">
    <property type="entry name" value="SERINE/THREONINE-PROTEIN KINASE SBK1"/>
    <property type="match status" value="1"/>
</dbReference>
<dbReference type="CDD" id="cd00180">
    <property type="entry name" value="PKc"/>
    <property type="match status" value="1"/>
</dbReference>
<keyword evidence="3" id="KW-0418">Kinase</keyword>
<evidence type="ECO:0000313" key="3">
    <source>
        <dbReference type="EMBL" id="KAK1770229.1"/>
    </source>
</evidence>
<protein>
    <submittedName>
        <fullName evidence="3">Kinase-like domain-containing protein</fullName>
    </submittedName>
</protein>
<dbReference type="EMBL" id="MU839001">
    <property type="protein sequence ID" value="KAK1770229.1"/>
    <property type="molecule type" value="Genomic_DNA"/>
</dbReference>
<keyword evidence="3" id="KW-0808">Transferase</keyword>
<dbReference type="GeneID" id="85310421"/>
<dbReference type="GO" id="GO:0005524">
    <property type="term" value="F:ATP binding"/>
    <property type="evidence" value="ECO:0007669"/>
    <property type="project" value="InterPro"/>
</dbReference>
<dbReference type="PROSITE" id="PS50011">
    <property type="entry name" value="PROTEIN_KINASE_DOM"/>
    <property type="match status" value="1"/>
</dbReference>
<reference evidence="3" key="1">
    <citation type="submission" date="2023-06" db="EMBL/GenBank/DDBJ databases">
        <title>Genome-scale phylogeny and comparative genomics of the fungal order Sordariales.</title>
        <authorList>
            <consortium name="Lawrence Berkeley National Laboratory"/>
            <person name="Hensen N."/>
            <person name="Bonometti L."/>
            <person name="Westerberg I."/>
            <person name="Brannstrom I.O."/>
            <person name="Guillou S."/>
            <person name="Cros-Aarteil S."/>
            <person name="Calhoun S."/>
            <person name="Haridas S."/>
            <person name="Kuo A."/>
            <person name="Mondo S."/>
            <person name="Pangilinan J."/>
            <person name="Riley R."/>
            <person name="Labutti K."/>
            <person name="Andreopoulos B."/>
            <person name="Lipzen A."/>
            <person name="Chen C."/>
            <person name="Yanf M."/>
            <person name="Daum C."/>
            <person name="Ng V."/>
            <person name="Clum A."/>
            <person name="Steindorff A."/>
            <person name="Ohm R."/>
            <person name="Martin F."/>
            <person name="Silar P."/>
            <person name="Natvig D."/>
            <person name="Lalanne C."/>
            <person name="Gautier V."/>
            <person name="Ament-Velasquez S.L."/>
            <person name="Kruys A."/>
            <person name="Hutchinson M.I."/>
            <person name="Powell A.J."/>
            <person name="Barry K."/>
            <person name="Miller A.N."/>
            <person name="Grigoriev I.V."/>
            <person name="Debuchy R."/>
            <person name="Gladieux P."/>
            <person name="Thoren M.H."/>
            <person name="Johannesson H."/>
        </authorList>
    </citation>
    <scope>NUCLEOTIDE SEQUENCE</scope>
    <source>
        <strain evidence="3">8032-3</strain>
    </source>
</reference>
<proteinExistence type="predicted"/>
<evidence type="ECO:0000313" key="4">
    <source>
        <dbReference type="Proteomes" id="UP001244011"/>
    </source>
</evidence>
<dbReference type="AlphaFoldDB" id="A0AAJ0C4X5"/>
<evidence type="ECO:0000256" key="1">
    <source>
        <dbReference type="SAM" id="MobiDB-lite"/>
    </source>
</evidence>
<feature type="domain" description="Protein kinase" evidence="2">
    <location>
        <begin position="269"/>
        <end position="641"/>
    </location>
</feature>
<gene>
    <name evidence="3" type="ORF">QBC33DRAFT_530475</name>
</gene>
<feature type="region of interest" description="Disordered" evidence="1">
    <location>
        <begin position="45"/>
        <end position="114"/>
    </location>
</feature>
<keyword evidence="4" id="KW-1185">Reference proteome</keyword>
<dbReference type="Proteomes" id="UP001244011">
    <property type="component" value="Unassembled WGS sequence"/>
</dbReference>
<dbReference type="SUPFAM" id="SSF56112">
    <property type="entry name" value="Protein kinase-like (PK-like)"/>
    <property type="match status" value="1"/>
</dbReference>
<dbReference type="GO" id="GO:0004674">
    <property type="term" value="F:protein serine/threonine kinase activity"/>
    <property type="evidence" value="ECO:0007669"/>
    <property type="project" value="TreeGrafter"/>
</dbReference>
<dbReference type="InterPro" id="IPR000719">
    <property type="entry name" value="Prot_kinase_dom"/>
</dbReference>